<dbReference type="GeneID" id="11514191"/>
<gene>
    <name evidence="2" type="ORF">MYCTH_2310595</name>
</gene>
<evidence type="ECO:0000256" key="1">
    <source>
        <dbReference type="SAM" id="MobiDB-lite"/>
    </source>
</evidence>
<organism evidence="2 3">
    <name type="scientific">Thermothelomyces thermophilus (strain ATCC 42464 / BCRC 31852 / DSM 1799)</name>
    <name type="common">Sporotrichum thermophile</name>
    <dbReference type="NCBI Taxonomy" id="573729"/>
    <lineage>
        <taxon>Eukaryota</taxon>
        <taxon>Fungi</taxon>
        <taxon>Dikarya</taxon>
        <taxon>Ascomycota</taxon>
        <taxon>Pezizomycotina</taxon>
        <taxon>Sordariomycetes</taxon>
        <taxon>Sordariomycetidae</taxon>
        <taxon>Sordariales</taxon>
        <taxon>Chaetomiaceae</taxon>
        <taxon>Thermothelomyces</taxon>
    </lineage>
</organism>
<dbReference type="KEGG" id="mtm:MYCTH_2310595"/>
<accession>G2QLQ7</accession>
<feature type="region of interest" description="Disordered" evidence="1">
    <location>
        <begin position="55"/>
        <end position="78"/>
    </location>
</feature>
<dbReference type="EMBL" id="CP003007">
    <property type="protein sequence ID" value="AEO60887.1"/>
    <property type="molecule type" value="Genomic_DNA"/>
</dbReference>
<sequence length="78" mass="8287">MSSWELQDGQNVVVGRQNTAPCPNGNGTTIGTAQEFTVLCNTRLAGDVLDRFEASSSWRQGTASRARGRTMTGIGNSP</sequence>
<dbReference type="OrthoDB" id="3943216at2759"/>
<proteinExistence type="predicted"/>
<evidence type="ECO:0000313" key="2">
    <source>
        <dbReference type="EMBL" id="AEO60887.1"/>
    </source>
</evidence>
<evidence type="ECO:0000313" key="3">
    <source>
        <dbReference type="Proteomes" id="UP000007322"/>
    </source>
</evidence>
<reference evidence="2 3" key="1">
    <citation type="journal article" date="2011" name="Nat. Biotechnol.">
        <title>Comparative genomic analysis of the thermophilic biomass-degrading fungi Myceliophthora thermophila and Thielavia terrestris.</title>
        <authorList>
            <person name="Berka R.M."/>
            <person name="Grigoriev I.V."/>
            <person name="Otillar R."/>
            <person name="Salamov A."/>
            <person name="Grimwood J."/>
            <person name="Reid I."/>
            <person name="Ishmael N."/>
            <person name="John T."/>
            <person name="Darmond C."/>
            <person name="Moisan M.-C."/>
            <person name="Henrissat B."/>
            <person name="Coutinho P.M."/>
            <person name="Lombard V."/>
            <person name="Natvig D.O."/>
            <person name="Lindquist E."/>
            <person name="Schmutz J."/>
            <person name="Lucas S."/>
            <person name="Harris P."/>
            <person name="Powlowski J."/>
            <person name="Bellemare A."/>
            <person name="Taylor D."/>
            <person name="Butler G."/>
            <person name="de Vries R.P."/>
            <person name="Allijn I.E."/>
            <person name="van den Brink J."/>
            <person name="Ushinsky S."/>
            <person name="Storms R."/>
            <person name="Powell A.J."/>
            <person name="Paulsen I.T."/>
            <person name="Elbourne L.D.H."/>
            <person name="Baker S.E."/>
            <person name="Magnuson J."/>
            <person name="LaBoissiere S."/>
            <person name="Clutterbuck A.J."/>
            <person name="Martinez D."/>
            <person name="Wogulis M."/>
            <person name="de Leon A.L."/>
            <person name="Rey M.W."/>
            <person name="Tsang A."/>
        </authorList>
    </citation>
    <scope>NUCLEOTIDE SEQUENCE [LARGE SCALE GENOMIC DNA]</scope>
    <source>
        <strain evidence="3">ATCC 42464 / BCRC 31852 / DSM 1799</strain>
    </source>
</reference>
<dbReference type="Proteomes" id="UP000007322">
    <property type="component" value="Chromosome 6"/>
</dbReference>
<dbReference type="InParanoid" id="G2QLQ7"/>
<keyword evidence="3" id="KW-1185">Reference proteome</keyword>
<name>G2QLQ7_THET4</name>
<dbReference type="AlphaFoldDB" id="G2QLQ7"/>
<dbReference type="RefSeq" id="XP_003666132.1">
    <property type="nucleotide sequence ID" value="XM_003666084.1"/>
</dbReference>
<dbReference type="VEuPathDB" id="FungiDB:MYCTH_2310595"/>
<dbReference type="HOGENOM" id="CLU_2623730_0_0_1"/>
<protein>
    <submittedName>
        <fullName evidence="2">Uncharacterized protein</fullName>
    </submittedName>
</protein>